<dbReference type="AlphaFoldDB" id="A0A2K1Y9F5"/>
<dbReference type="EMBL" id="CM009301">
    <property type="protein sequence ID" value="PNT09647.1"/>
    <property type="molecule type" value="Genomic_DNA"/>
</dbReference>
<keyword evidence="2" id="KW-1185">Reference proteome</keyword>
<proteinExistence type="predicted"/>
<dbReference type="Proteomes" id="UP000006729">
    <property type="component" value="Chromosome 12"/>
</dbReference>
<evidence type="ECO:0000313" key="2">
    <source>
        <dbReference type="Proteomes" id="UP000006729"/>
    </source>
</evidence>
<gene>
    <name evidence="1" type="ORF">POPTR_012G057000</name>
</gene>
<accession>A0A2K1Y9F5</accession>
<name>A0A2K1Y9F5_POPTR</name>
<reference evidence="1 2" key="1">
    <citation type="journal article" date="2006" name="Science">
        <title>The genome of black cottonwood, Populus trichocarpa (Torr. &amp; Gray).</title>
        <authorList>
            <person name="Tuskan G.A."/>
            <person name="Difazio S."/>
            <person name="Jansson S."/>
            <person name="Bohlmann J."/>
            <person name="Grigoriev I."/>
            <person name="Hellsten U."/>
            <person name="Putnam N."/>
            <person name="Ralph S."/>
            <person name="Rombauts S."/>
            <person name="Salamov A."/>
            <person name="Schein J."/>
            <person name="Sterck L."/>
            <person name="Aerts A."/>
            <person name="Bhalerao R.R."/>
            <person name="Bhalerao R.P."/>
            <person name="Blaudez D."/>
            <person name="Boerjan W."/>
            <person name="Brun A."/>
            <person name="Brunner A."/>
            <person name="Busov V."/>
            <person name="Campbell M."/>
            <person name="Carlson J."/>
            <person name="Chalot M."/>
            <person name="Chapman J."/>
            <person name="Chen G.L."/>
            <person name="Cooper D."/>
            <person name="Coutinho P.M."/>
            <person name="Couturier J."/>
            <person name="Covert S."/>
            <person name="Cronk Q."/>
            <person name="Cunningham R."/>
            <person name="Davis J."/>
            <person name="Degroeve S."/>
            <person name="Dejardin A."/>
            <person name="Depamphilis C."/>
            <person name="Detter J."/>
            <person name="Dirks B."/>
            <person name="Dubchak I."/>
            <person name="Duplessis S."/>
            <person name="Ehlting J."/>
            <person name="Ellis B."/>
            <person name="Gendler K."/>
            <person name="Goodstein D."/>
            <person name="Gribskov M."/>
            <person name="Grimwood J."/>
            <person name="Groover A."/>
            <person name="Gunter L."/>
            <person name="Hamberger B."/>
            <person name="Heinze B."/>
            <person name="Helariutta Y."/>
            <person name="Henrissat B."/>
            <person name="Holligan D."/>
            <person name="Holt R."/>
            <person name="Huang W."/>
            <person name="Islam-Faridi N."/>
            <person name="Jones S."/>
            <person name="Jones-Rhoades M."/>
            <person name="Jorgensen R."/>
            <person name="Joshi C."/>
            <person name="Kangasjarvi J."/>
            <person name="Karlsson J."/>
            <person name="Kelleher C."/>
            <person name="Kirkpatrick R."/>
            <person name="Kirst M."/>
            <person name="Kohler A."/>
            <person name="Kalluri U."/>
            <person name="Larimer F."/>
            <person name="Leebens-Mack J."/>
            <person name="Leple J.C."/>
            <person name="Locascio P."/>
            <person name="Lou Y."/>
            <person name="Lucas S."/>
            <person name="Martin F."/>
            <person name="Montanini B."/>
            <person name="Napoli C."/>
            <person name="Nelson D.R."/>
            <person name="Nelson C."/>
            <person name="Nieminen K."/>
            <person name="Nilsson O."/>
            <person name="Pereda V."/>
            <person name="Peter G."/>
            <person name="Philippe R."/>
            <person name="Pilate G."/>
            <person name="Poliakov A."/>
            <person name="Razumovskaya J."/>
            <person name="Richardson P."/>
            <person name="Rinaldi C."/>
            <person name="Ritland K."/>
            <person name="Rouze P."/>
            <person name="Ryaboy D."/>
            <person name="Schmutz J."/>
            <person name="Schrader J."/>
            <person name="Segerman B."/>
            <person name="Shin H."/>
            <person name="Siddiqui A."/>
            <person name="Sterky F."/>
            <person name="Terry A."/>
            <person name="Tsai C.J."/>
            <person name="Uberbacher E."/>
            <person name="Unneberg P."/>
            <person name="Vahala J."/>
            <person name="Wall K."/>
            <person name="Wessler S."/>
            <person name="Yang G."/>
            <person name="Yin T."/>
            <person name="Douglas C."/>
            <person name="Marra M."/>
            <person name="Sandberg G."/>
            <person name="Van de Peer Y."/>
            <person name="Rokhsar D."/>
        </authorList>
    </citation>
    <scope>NUCLEOTIDE SEQUENCE [LARGE SCALE GENOMIC DNA]</scope>
    <source>
        <strain evidence="2">cv. Nisqually</strain>
    </source>
</reference>
<organism evidence="1 2">
    <name type="scientific">Populus trichocarpa</name>
    <name type="common">Western balsam poplar</name>
    <name type="synonym">Populus balsamifera subsp. trichocarpa</name>
    <dbReference type="NCBI Taxonomy" id="3694"/>
    <lineage>
        <taxon>Eukaryota</taxon>
        <taxon>Viridiplantae</taxon>
        <taxon>Streptophyta</taxon>
        <taxon>Embryophyta</taxon>
        <taxon>Tracheophyta</taxon>
        <taxon>Spermatophyta</taxon>
        <taxon>Magnoliopsida</taxon>
        <taxon>eudicotyledons</taxon>
        <taxon>Gunneridae</taxon>
        <taxon>Pentapetalae</taxon>
        <taxon>rosids</taxon>
        <taxon>fabids</taxon>
        <taxon>Malpighiales</taxon>
        <taxon>Salicaceae</taxon>
        <taxon>Saliceae</taxon>
        <taxon>Populus</taxon>
    </lineage>
</organism>
<evidence type="ECO:0000313" key="1">
    <source>
        <dbReference type="EMBL" id="PNT09647.1"/>
    </source>
</evidence>
<dbReference type="InParanoid" id="A0A2K1Y9F5"/>
<protein>
    <submittedName>
        <fullName evidence="1">Uncharacterized protein</fullName>
    </submittedName>
</protein>
<sequence length="67" mass="7520">MLSPCAAPSAGGGDIYNLKGLTTFLLFASFDTEIRNKSEWNVVKHVNITSRVATQLWFFFFSEQTNT</sequence>